<sequence length="97" mass="10858">MKAAEQVLLRPVISEKTYGLMDRGVYVFEVARDATKVDVRTAVERIFGVRVAKVNTLVRKGKQRRNRRTGVVGRTPTVKRAVVSLAGGDRIDLFEQS</sequence>
<dbReference type="InterPro" id="IPR013025">
    <property type="entry name" value="Ribosomal_uL23-like"/>
</dbReference>
<organism evidence="5 6">
    <name type="scientific">Aciditerrimonas ferrireducens</name>
    <dbReference type="NCBI Taxonomy" id="667306"/>
    <lineage>
        <taxon>Bacteria</taxon>
        <taxon>Bacillati</taxon>
        <taxon>Actinomycetota</taxon>
        <taxon>Acidimicrobiia</taxon>
        <taxon>Acidimicrobiales</taxon>
        <taxon>Acidimicrobiaceae</taxon>
        <taxon>Aciditerrimonas</taxon>
    </lineage>
</organism>
<comment type="caution">
    <text evidence="5">The sequence shown here is derived from an EMBL/GenBank/DDBJ whole genome shotgun (WGS) entry which is preliminary data.</text>
</comment>
<accession>A0ABV6C314</accession>
<evidence type="ECO:0000256" key="2">
    <source>
        <dbReference type="ARBA" id="ARBA00022980"/>
    </source>
</evidence>
<keyword evidence="3 4" id="KW-0687">Ribonucleoprotein</keyword>
<keyword evidence="2 4" id="KW-0689">Ribosomal protein</keyword>
<gene>
    <name evidence="4 5" type="primary">rplW</name>
    <name evidence="5" type="ORF">ACFFRE_04300</name>
</gene>
<dbReference type="PANTHER" id="PTHR12059:SF5">
    <property type="entry name" value="LARGE RIBOSOMAL SUBUNIT PROTEIN UL23M"/>
    <property type="match status" value="1"/>
</dbReference>
<keyword evidence="4" id="KW-0699">rRNA-binding</keyword>
<reference evidence="5 6" key="1">
    <citation type="submission" date="2024-09" db="EMBL/GenBank/DDBJ databases">
        <authorList>
            <person name="Sun Q."/>
            <person name="Mori K."/>
        </authorList>
    </citation>
    <scope>NUCLEOTIDE SEQUENCE [LARGE SCALE GENOMIC DNA]</scope>
    <source>
        <strain evidence="5 6">JCM 15389</strain>
    </source>
</reference>
<evidence type="ECO:0000256" key="3">
    <source>
        <dbReference type="ARBA" id="ARBA00023274"/>
    </source>
</evidence>
<comment type="similarity">
    <text evidence="1 4">Belongs to the universal ribosomal protein uL23 family.</text>
</comment>
<dbReference type="PANTHER" id="PTHR12059">
    <property type="entry name" value="RIBOSOMAL PROTEIN L23-RELATED"/>
    <property type="match status" value="1"/>
</dbReference>
<dbReference type="NCBIfam" id="NF004363">
    <property type="entry name" value="PRK05738.2-4"/>
    <property type="match status" value="1"/>
</dbReference>
<evidence type="ECO:0000256" key="1">
    <source>
        <dbReference type="ARBA" id="ARBA00006700"/>
    </source>
</evidence>
<dbReference type="InterPro" id="IPR012677">
    <property type="entry name" value="Nucleotide-bd_a/b_plait_sf"/>
</dbReference>
<dbReference type="HAMAP" id="MF_01369_B">
    <property type="entry name" value="Ribosomal_uL23_B"/>
    <property type="match status" value="1"/>
</dbReference>
<comment type="function">
    <text evidence="4">One of the early assembly proteins it binds 23S rRNA. One of the proteins that surrounds the polypeptide exit tunnel on the outside of the ribosome. Forms the main docking site for trigger factor binding to the ribosome.</text>
</comment>
<evidence type="ECO:0000256" key="4">
    <source>
        <dbReference type="HAMAP-Rule" id="MF_01369"/>
    </source>
</evidence>
<dbReference type="EMBL" id="JBHLYQ010000029">
    <property type="protein sequence ID" value="MFC0081377.1"/>
    <property type="molecule type" value="Genomic_DNA"/>
</dbReference>
<dbReference type="Proteomes" id="UP001589788">
    <property type="component" value="Unassembled WGS sequence"/>
</dbReference>
<protein>
    <recommendedName>
        <fullName evidence="4">Large ribosomal subunit protein uL23</fullName>
    </recommendedName>
</protein>
<keyword evidence="4" id="KW-0694">RNA-binding</keyword>
<comment type="subunit">
    <text evidence="4">Part of the 50S ribosomal subunit. Contacts protein L29, and trigger factor when it is bound to the ribosome.</text>
</comment>
<keyword evidence="6" id="KW-1185">Reference proteome</keyword>
<dbReference type="Pfam" id="PF00276">
    <property type="entry name" value="Ribosomal_L23"/>
    <property type="match status" value="1"/>
</dbReference>
<evidence type="ECO:0000313" key="5">
    <source>
        <dbReference type="EMBL" id="MFC0081377.1"/>
    </source>
</evidence>
<proteinExistence type="inferred from homology"/>
<name>A0ABV6C314_9ACTN</name>
<dbReference type="SUPFAM" id="SSF54189">
    <property type="entry name" value="Ribosomal proteins S24e, L23 and L15e"/>
    <property type="match status" value="1"/>
</dbReference>
<dbReference type="Gene3D" id="3.30.70.330">
    <property type="match status" value="1"/>
</dbReference>
<dbReference type="InterPro" id="IPR012678">
    <property type="entry name" value="Ribosomal_uL23/eL15/eS24_sf"/>
</dbReference>
<dbReference type="RefSeq" id="WP_248105107.1">
    <property type="nucleotide sequence ID" value="NZ_JAKHEX010000001.1"/>
</dbReference>
<evidence type="ECO:0000313" key="6">
    <source>
        <dbReference type="Proteomes" id="UP001589788"/>
    </source>
</evidence>
<dbReference type="GO" id="GO:0005840">
    <property type="term" value="C:ribosome"/>
    <property type="evidence" value="ECO:0007669"/>
    <property type="project" value="UniProtKB-KW"/>
</dbReference>